<feature type="chain" id="PRO_5025570995" evidence="1">
    <location>
        <begin position="33"/>
        <end position="245"/>
    </location>
</feature>
<sequence length="245" mass="28508">MSLPHQPSSAMSLLPIILVYLAFIITKDKHHASSSHPPPNSTLHDQLDFVELKRQVEQIVKRLKAMGKQTIMEEKFVKLHLGSSHYVESVPAAIYTPVAQNASHRGSNVATKQVRFNHVSNMPLHFEERTHIGYDDHVLDVTPNTHFRQDPHFDHYDHHGRAFDRNYRQLDPHGRLFNRDHRQSLRYANNEHVDITRKVKLNAPKYDGKLDPDTFIDCLDGIEEYCDFYHMIDLERVCFAKIKLT</sequence>
<dbReference type="AlphaFoldDB" id="A0A6A6LQ11"/>
<proteinExistence type="predicted"/>
<protein>
    <submittedName>
        <fullName evidence="2">Uncharacterized protein</fullName>
    </submittedName>
</protein>
<evidence type="ECO:0000256" key="1">
    <source>
        <dbReference type="SAM" id="SignalP"/>
    </source>
</evidence>
<keyword evidence="1" id="KW-0732">Signal</keyword>
<gene>
    <name evidence="2" type="ORF">GH714_034481</name>
</gene>
<dbReference type="Proteomes" id="UP000467840">
    <property type="component" value="Chromosome 4"/>
</dbReference>
<reference evidence="2 3" key="1">
    <citation type="journal article" date="2020" name="Mol. Plant">
        <title>The Chromosome-Based Rubber Tree Genome Provides New Insights into Spurge Genome Evolution and Rubber Biosynthesis.</title>
        <authorList>
            <person name="Liu J."/>
            <person name="Shi C."/>
            <person name="Shi C.C."/>
            <person name="Li W."/>
            <person name="Zhang Q.J."/>
            <person name="Zhang Y."/>
            <person name="Li K."/>
            <person name="Lu H.F."/>
            <person name="Shi C."/>
            <person name="Zhu S.T."/>
            <person name="Xiao Z.Y."/>
            <person name="Nan H."/>
            <person name="Yue Y."/>
            <person name="Zhu X.G."/>
            <person name="Wu Y."/>
            <person name="Hong X.N."/>
            <person name="Fan G.Y."/>
            <person name="Tong Y."/>
            <person name="Zhang D."/>
            <person name="Mao C.L."/>
            <person name="Liu Y.L."/>
            <person name="Hao S.J."/>
            <person name="Liu W.Q."/>
            <person name="Lv M.Q."/>
            <person name="Zhang H.B."/>
            <person name="Liu Y."/>
            <person name="Hu-Tang G.R."/>
            <person name="Wang J.P."/>
            <person name="Wang J.H."/>
            <person name="Sun Y.H."/>
            <person name="Ni S.B."/>
            <person name="Chen W.B."/>
            <person name="Zhang X.C."/>
            <person name="Jiao Y.N."/>
            <person name="Eichler E.E."/>
            <person name="Li G.H."/>
            <person name="Liu X."/>
            <person name="Gao L.Z."/>
        </authorList>
    </citation>
    <scope>NUCLEOTIDE SEQUENCE [LARGE SCALE GENOMIC DNA]</scope>
    <source>
        <strain evidence="3">cv. GT1</strain>
        <tissue evidence="2">Leaf</tissue>
    </source>
</reference>
<feature type="signal peptide" evidence="1">
    <location>
        <begin position="1"/>
        <end position="32"/>
    </location>
</feature>
<evidence type="ECO:0000313" key="3">
    <source>
        <dbReference type="Proteomes" id="UP000467840"/>
    </source>
</evidence>
<comment type="caution">
    <text evidence="2">The sequence shown here is derived from an EMBL/GenBank/DDBJ whole genome shotgun (WGS) entry which is preliminary data.</text>
</comment>
<name>A0A6A6LQ11_HEVBR</name>
<evidence type="ECO:0000313" key="2">
    <source>
        <dbReference type="EMBL" id="KAF2302348.1"/>
    </source>
</evidence>
<organism evidence="2 3">
    <name type="scientific">Hevea brasiliensis</name>
    <name type="common">Para rubber tree</name>
    <name type="synonym">Siphonia brasiliensis</name>
    <dbReference type="NCBI Taxonomy" id="3981"/>
    <lineage>
        <taxon>Eukaryota</taxon>
        <taxon>Viridiplantae</taxon>
        <taxon>Streptophyta</taxon>
        <taxon>Embryophyta</taxon>
        <taxon>Tracheophyta</taxon>
        <taxon>Spermatophyta</taxon>
        <taxon>Magnoliopsida</taxon>
        <taxon>eudicotyledons</taxon>
        <taxon>Gunneridae</taxon>
        <taxon>Pentapetalae</taxon>
        <taxon>rosids</taxon>
        <taxon>fabids</taxon>
        <taxon>Malpighiales</taxon>
        <taxon>Euphorbiaceae</taxon>
        <taxon>Crotonoideae</taxon>
        <taxon>Micrandreae</taxon>
        <taxon>Hevea</taxon>
    </lineage>
</organism>
<dbReference type="EMBL" id="JAAGAX010000010">
    <property type="protein sequence ID" value="KAF2302348.1"/>
    <property type="molecule type" value="Genomic_DNA"/>
</dbReference>
<keyword evidence="3" id="KW-1185">Reference proteome</keyword>
<accession>A0A6A6LQ11</accession>